<feature type="transmembrane region" description="Helical" evidence="1">
    <location>
        <begin position="103"/>
        <end position="125"/>
    </location>
</feature>
<keyword evidence="1" id="KW-0472">Membrane</keyword>
<evidence type="ECO:0000313" key="4">
    <source>
        <dbReference type="Proteomes" id="UP001153620"/>
    </source>
</evidence>
<evidence type="ECO:0000256" key="2">
    <source>
        <dbReference type="SAM" id="SignalP"/>
    </source>
</evidence>
<dbReference type="InterPro" id="IPR012464">
    <property type="entry name" value="DUF1676"/>
</dbReference>
<evidence type="ECO:0000313" key="3">
    <source>
        <dbReference type="EMBL" id="CAH1729614.1"/>
    </source>
</evidence>
<feature type="signal peptide" evidence="2">
    <location>
        <begin position="1"/>
        <end position="20"/>
    </location>
</feature>
<dbReference type="Proteomes" id="UP001153620">
    <property type="component" value="Chromosome 3"/>
</dbReference>
<dbReference type="Pfam" id="PF07898">
    <property type="entry name" value="DUF1676"/>
    <property type="match status" value="1"/>
</dbReference>
<dbReference type="PANTHER" id="PTHR21879:SF5">
    <property type="entry name" value="OSIRIS 15"/>
    <property type="match status" value="1"/>
</dbReference>
<dbReference type="AlphaFoldDB" id="A0A9P0NNP6"/>
<proteinExistence type="predicted"/>
<dbReference type="GO" id="GO:0016020">
    <property type="term" value="C:membrane"/>
    <property type="evidence" value="ECO:0007669"/>
    <property type="project" value="TreeGrafter"/>
</dbReference>
<evidence type="ECO:0000256" key="1">
    <source>
        <dbReference type="SAM" id="Phobius"/>
    </source>
</evidence>
<sequence length="203" mass="22255">MNTKLFTVIIAALCISSIACEKIPTDSDVISMIDKLDEENSLPLFGGLTLEKVESANDNSPRSSESLTDRIISYLKSHTVNYELSEARTGEARGKLKKLMLPILLALKFKSAVILPVVFTLLTLISLKALKVGLIALLMAGSQLVKDLFAKKQEKVTTAYIAANPTQSGFNAEIVTDWNRNGQQASDLAYNAYNNYQTIPQNI</sequence>
<keyword evidence="4" id="KW-1185">Reference proteome</keyword>
<reference evidence="3" key="2">
    <citation type="submission" date="2022-10" db="EMBL/GenBank/DDBJ databases">
        <authorList>
            <consortium name="ENA_rothamsted_submissions"/>
            <consortium name="culmorum"/>
            <person name="King R."/>
        </authorList>
    </citation>
    <scope>NUCLEOTIDE SEQUENCE</scope>
</reference>
<name>A0A9P0NNP6_9DIPT</name>
<reference evidence="3" key="1">
    <citation type="submission" date="2022-01" db="EMBL/GenBank/DDBJ databases">
        <authorList>
            <person name="King R."/>
        </authorList>
    </citation>
    <scope>NUCLEOTIDE SEQUENCE</scope>
</reference>
<keyword evidence="1" id="KW-1133">Transmembrane helix</keyword>
<protein>
    <submittedName>
        <fullName evidence="3">Uncharacterized protein</fullName>
    </submittedName>
</protein>
<dbReference type="EMBL" id="OU895879">
    <property type="protein sequence ID" value="CAH1729614.1"/>
    <property type="molecule type" value="Genomic_DNA"/>
</dbReference>
<gene>
    <name evidence="3" type="ORF">CHIRRI_LOCUS11713</name>
</gene>
<feature type="chain" id="PRO_5040150202" evidence="2">
    <location>
        <begin position="21"/>
        <end position="203"/>
    </location>
</feature>
<organism evidence="3 4">
    <name type="scientific">Chironomus riparius</name>
    <dbReference type="NCBI Taxonomy" id="315576"/>
    <lineage>
        <taxon>Eukaryota</taxon>
        <taxon>Metazoa</taxon>
        <taxon>Ecdysozoa</taxon>
        <taxon>Arthropoda</taxon>
        <taxon>Hexapoda</taxon>
        <taxon>Insecta</taxon>
        <taxon>Pterygota</taxon>
        <taxon>Neoptera</taxon>
        <taxon>Endopterygota</taxon>
        <taxon>Diptera</taxon>
        <taxon>Nematocera</taxon>
        <taxon>Chironomoidea</taxon>
        <taxon>Chironomidae</taxon>
        <taxon>Chironominae</taxon>
        <taxon>Chironomus</taxon>
    </lineage>
</organism>
<dbReference type="PROSITE" id="PS51257">
    <property type="entry name" value="PROKAR_LIPOPROTEIN"/>
    <property type="match status" value="1"/>
</dbReference>
<keyword evidence="1" id="KW-0812">Transmembrane</keyword>
<dbReference type="PANTHER" id="PTHR21879">
    <property type="entry name" value="FI03362P-RELATED-RELATED"/>
    <property type="match status" value="1"/>
</dbReference>
<dbReference type="OrthoDB" id="7482721at2759"/>
<keyword evidence="2" id="KW-0732">Signal</keyword>
<accession>A0A9P0NNP6</accession>